<evidence type="ECO:0000313" key="3">
    <source>
        <dbReference type="EMBL" id="RCS53941.1"/>
    </source>
</evidence>
<evidence type="ECO:0000256" key="2">
    <source>
        <dbReference type="SAM" id="Phobius"/>
    </source>
</evidence>
<dbReference type="AlphaFoldDB" id="A0A368KUE1"/>
<feature type="region of interest" description="Disordered" evidence="1">
    <location>
        <begin position="1"/>
        <end position="20"/>
    </location>
</feature>
<organism evidence="3 4">
    <name type="scientific">Bremerella cremea</name>
    <dbReference type="NCBI Taxonomy" id="1031537"/>
    <lineage>
        <taxon>Bacteria</taxon>
        <taxon>Pseudomonadati</taxon>
        <taxon>Planctomycetota</taxon>
        <taxon>Planctomycetia</taxon>
        <taxon>Pirellulales</taxon>
        <taxon>Pirellulaceae</taxon>
        <taxon>Bremerella</taxon>
    </lineage>
</organism>
<sequence>MEPFEQVLEEPADDGGSNWQRMPVAEDTSGGYHTALTIILAGWGCAFFGPLSLFFPLIVIGGFLKLFSERKLRAAAVVVLVTPFTLFAVLGIADYARGVAHIRGYGYPANEFFNLDRQARCPKVNYGCCVMGHEWVSLLPYNMAVKSLGAIIGPMPGSYRGSYPTKAEANLALAQAKEVSRNDFENDLVILGNKSIRLDNGVGKEMLERLHFGLLEWSDQAPAKITAILYEEDCLIVRVPVLEETTPSAAIALFDVQKGRPFAFYSEGAWHHPLPPVSYQRPD</sequence>
<keyword evidence="2" id="KW-0812">Transmembrane</keyword>
<accession>A0A368KUE1</accession>
<feature type="transmembrane region" description="Helical" evidence="2">
    <location>
        <begin position="35"/>
        <end position="60"/>
    </location>
</feature>
<proteinExistence type="predicted"/>
<feature type="transmembrane region" description="Helical" evidence="2">
    <location>
        <begin position="72"/>
        <end position="93"/>
    </location>
</feature>
<name>A0A368KUE1_9BACT</name>
<dbReference type="OrthoDB" id="291909at2"/>
<keyword evidence="2" id="KW-0472">Membrane</keyword>
<comment type="caution">
    <text evidence="3">The sequence shown here is derived from an EMBL/GenBank/DDBJ whole genome shotgun (WGS) entry which is preliminary data.</text>
</comment>
<reference evidence="3 4" key="1">
    <citation type="submission" date="2018-07" db="EMBL/GenBank/DDBJ databases">
        <title>Comparative genomes isolates from brazilian mangrove.</title>
        <authorList>
            <person name="De Araujo J.E."/>
            <person name="Taketani R.G."/>
            <person name="Silva M.C.P."/>
            <person name="Lourenco M.V."/>
            <person name="Oliveira V.M."/>
            <person name="Andreote F.D."/>
        </authorList>
    </citation>
    <scope>NUCLEOTIDE SEQUENCE [LARGE SCALE GENOMIC DNA]</scope>
    <source>
        <strain evidence="3 4">HEX PRIS-MGV</strain>
    </source>
</reference>
<evidence type="ECO:0000313" key="4">
    <source>
        <dbReference type="Proteomes" id="UP000253562"/>
    </source>
</evidence>
<gene>
    <name evidence="3" type="ORF">DTL42_01895</name>
</gene>
<dbReference type="Proteomes" id="UP000253562">
    <property type="component" value="Unassembled WGS sequence"/>
</dbReference>
<protein>
    <submittedName>
        <fullName evidence="3">Uncharacterized protein</fullName>
    </submittedName>
</protein>
<keyword evidence="2" id="KW-1133">Transmembrane helix</keyword>
<dbReference type="RefSeq" id="WP_114367005.1">
    <property type="nucleotide sequence ID" value="NZ_QPEX01000010.1"/>
</dbReference>
<evidence type="ECO:0000256" key="1">
    <source>
        <dbReference type="SAM" id="MobiDB-lite"/>
    </source>
</evidence>
<dbReference type="EMBL" id="QPEX01000010">
    <property type="protein sequence ID" value="RCS53941.1"/>
    <property type="molecule type" value="Genomic_DNA"/>
</dbReference>